<proteinExistence type="predicted"/>
<protein>
    <recommendedName>
        <fullName evidence="1">DUF220 domain-containing protein</fullName>
    </recommendedName>
</protein>
<dbReference type="OMA" id="ENPSWAD"/>
<dbReference type="GO" id="GO:0009707">
    <property type="term" value="C:chloroplast outer membrane"/>
    <property type="evidence" value="ECO:0000318"/>
    <property type="project" value="GO_Central"/>
</dbReference>
<name>W1P3C9_AMBTC</name>
<dbReference type="EMBL" id="KI394634">
    <property type="protein sequence ID" value="ERN02418.1"/>
    <property type="molecule type" value="Genomic_DNA"/>
</dbReference>
<gene>
    <name evidence="2" type="ORF">AMTR_s00096p00135790</name>
</gene>
<dbReference type="Gramene" id="ERN02418">
    <property type="protein sequence ID" value="ERN02418"/>
    <property type="gene ID" value="AMTR_s00096p00135790"/>
</dbReference>
<feature type="domain" description="DUF220" evidence="1">
    <location>
        <begin position="168"/>
        <end position="238"/>
    </location>
</feature>
<organism evidence="2 3">
    <name type="scientific">Amborella trichopoda</name>
    <dbReference type="NCBI Taxonomy" id="13333"/>
    <lineage>
        <taxon>Eukaryota</taxon>
        <taxon>Viridiplantae</taxon>
        <taxon>Streptophyta</taxon>
        <taxon>Embryophyta</taxon>
        <taxon>Tracheophyta</taxon>
        <taxon>Spermatophyta</taxon>
        <taxon>Magnoliopsida</taxon>
        <taxon>Amborellales</taxon>
        <taxon>Amborellaceae</taxon>
        <taxon>Amborella</taxon>
    </lineage>
</organism>
<dbReference type="PANTHER" id="PTHR31385">
    <property type="entry name" value="PUTATIVE (DUF220)-RELATED"/>
    <property type="match status" value="1"/>
</dbReference>
<sequence>MDDIRKRFSKFWGKTNTLMMVKPTPPFDFLMQIPEKFQNCLKHLEQSQKHQNIQDSETSMFLKNHGFDSVMDASLEKQLQAWKENPTWVDHPPEIKVSVPKGSLCNLNVKFEVGLPPDAVYNIVTDPENKRVFKNIKEVISRRVMVNEGQRQVVEVEQAALWRFLWWSGVMLVHVFVDQNRKDHTVKFKQGKAGFMKRFEGAWKIDSNFVDKDHSFPFEPKTITDYELCSNGKGRIGSVVHLQQLVEPALLPPPPISWYLRGITTRTVEMLITDLRSEAARIRGVEHVDFVAEFHKSHLDCVDSTKSYPGEKLKERWHERRKMRRHKRKRLPPL</sequence>
<dbReference type="Pfam" id="PF02713">
    <property type="entry name" value="DUF220"/>
    <property type="match status" value="1"/>
</dbReference>
<accession>W1P3C9</accession>
<dbReference type="InterPro" id="IPR023393">
    <property type="entry name" value="START-like_dom_sf"/>
</dbReference>
<dbReference type="eggNOG" id="ENOG502QUTS">
    <property type="taxonomic scope" value="Eukaryota"/>
</dbReference>
<dbReference type="Proteomes" id="UP000017836">
    <property type="component" value="Unassembled WGS sequence"/>
</dbReference>
<evidence type="ECO:0000313" key="2">
    <source>
        <dbReference type="EMBL" id="ERN02418.1"/>
    </source>
</evidence>
<dbReference type="GO" id="GO:0009695">
    <property type="term" value="P:jasmonic acid biosynthetic process"/>
    <property type="evidence" value="ECO:0000318"/>
    <property type="project" value="GO_Central"/>
</dbReference>
<evidence type="ECO:0000313" key="3">
    <source>
        <dbReference type="Proteomes" id="UP000017836"/>
    </source>
</evidence>
<dbReference type="PANTHER" id="PTHR31385:SF1">
    <property type="entry name" value="PUTATIVE (DUF220)-RELATED"/>
    <property type="match status" value="1"/>
</dbReference>
<dbReference type="SUPFAM" id="SSF55961">
    <property type="entry name" value="Bet v1-like"/>
    <property type="match status" value="1"/>
</dbReference>
<dbReference type="GO" id="GO:0005261">
    <property type="term" value="F:monoatomic cation channel activity"/>
    <property type="evidence" value="ECO:0000318"/>
    <property type="project" value="GO_Central"/>
</dbReference>
<evidence type="ECO:0000259" key="1">
    <source>
        <dbReference type="Pfam" id="PF02713"/>
    </source>
</evidence>
<keyword evidence="3" id="KW-1185">Reference proteome</keyword>
<reference evidence="3" key="1">
    <citation type="journal article" date="2013" name="Science">
        <title>The Amborella genome and the evolution of flowering plants.</title>
        <authorList>
            <consortium name="Amborella Genome Project"/>
        </authorList>
    </citation>
    <scope>NUCLEOTIDE SEQUENCE [LARGE SCALE GENOMIC DNA]</scope>
</reference>
<dbReference type="HOGENOM" id="CLU_041491_0_0_1"/>
<dbReference type="AlphaFoldDB" id="W1P3C9"/>
<dbReference type="Gene3D" id="3.30.530.20">
    <property type="match status" value="1"/>
</dbReference>
<dbReference type="InterPro" id="IPR003863">
    <property type="entry name" value="DUF220"/>
</dbReference>